<protein>
    <submittedName>
        <fullName evidence="1">Uncharacterized protein</fullName>
    </submittedName>
</protein>
<accession>A0A3M7QBW1</accession>
<dbReference type="Proteomes" id="UP000276133">
    <property type="component" value="Unassembled WGS sequence"/>
</dbReference>
<keyword evidence="2" id="KW-1185">Reference proteome</keyword>
<evidence type="ECO:0000313" key="2">
    <source>
        <dbReference type="Proteomes" id="UP000276133"/>
    </source>
</evidence>
<comment type="caution">
    <text evidence="1">The sequence shown here is derived from an EMBL/GenBank/DDBJ whole genome shotgun (WGS) entry which is preliminary data.</text>
</comment>
<sequence length="156" mass="18420">MPSVNWFHSPKQLESSTRRHEFSFQRQVVRNCNQRFNFFTNSECNRLPVEIVHSETYKMFKMLGKKFPKNQKKRKLDNGTQNVENKLCSTCIMLMAKRRYFLIDLYLVQKISSFSHWHNAKVGVINLEVGEENNGLLAKSYHNVYPTFHEVSVAET</sequence>
<dbReference type="AlphaFoldDB" id="A0A3M7QBW1"/>
<reference evidence="1 2" key="1">
    <citation type="journal article" date="2018" name="Sci. Rep.">
        <title>Genomic signatures of local adaptation to the degree of environmental predictability in rotifers.</title>
        <authorList>
            <person name="Franch-Gras L."/>
            <person name="Hahn C."/>
            <person name="Garcia-Roger E.M."/>
            <person name="Carmona M.J."/>
            <person name="Serra M."/>
            <person name="Gomez A."/>
        </authorList>
    </citation>
    <scope>NUCLEOTIDE SEQUENCE [LARGE SCALE GENOMIC DNA]</scope>
    <source>
        <strain evidence="1">HYR1</strain>
    </source>
</reference>
<dbReference type="EMBL" id="REGN01006744">
    <property type="protein sequence ID" value="RNA08438.1"/>
    <property type="molecule type" value="Genomic_DNA"/>
</dbReference>
<evidence type="ECO:0000313" key="1">
    <source>
        <dbReference type="EMBL" id="RNA08438.1"/>
    </source>
</evidence>
<proteinExistence type="predicted"/>
<organism evidence="1 2">
    <name type="scientific">Brachionus plicatilis</name>
    <name type="common">Marine rotifer</name>
    <name type="synonym">Brachionus muelleri</name>
    <dbReference type="NCBI Taxonomy" id="10195"/>
    <lineage>
        <taxon>Eukaryota</taxon>
        <taxon>Metazoa</taxon>
        <taxon>Spiralia</taxon>
        <taxon>Gnathifera</taxon>
        <taxon>Rotifera</taxon>
        <taxon>Eurotatoria</taxon>
        <taxon>Monogononta</taxon>
        <taxon>Pseudotrocha</taxon>
        <taxon>Ploima</taxon>
        <taxon>Brachionidae</taxon>
        <taxon>Brachionus</taxon>
    </lineage>
</organism>
<gene>
    <name evidence="1" type="ORF">BpHYR1_038802</name>
</gene>
<name>A0A3M7QBW1_BRAPC</name>